<organism evidence="2 3">
    <name type="scientific">Candidatus Wolfebacteria bacterium RIFCSPHIGHO2_01_FULL_48_22</name>
    <dbReference type="NCBI Taxonomy" id="1802555"/>
    <lineage>
        <taxon>Bacteria</taxon>
        <taxon>Candidatus Wolfeibacteriota</taxon>
    </lineage>
</organism>
<sequence length="258" mass="29884">MHFLRRGALLVRVIRNISNWHIYLLDFFRLFPRGKRIVYRFRNGMKITVRGGMADRWILNEVVLRNTYFPPEFSLPDDSVMVDIGAHIGTFALLAAKKYPKGRVFACEPNPDNFAMLVENVRINGFHNLKAINKAVADTSGTRTFFINKDDSDRHTLVKDFAVHEHDSLTVETISMNDLMRDEHIERVDLLKIDCEGAEYEILNEKNGQFLDRTRQIIIEIHNLDAAHSKKDLIAWIEKKGFRVYGADKGVSYFIKSQ</sequence>
<dbReference type="Gene3D" id="3.40.50.150">
    <property type="entry name" value="Vaccinia Virus protein VP39"/>
    <property type="match status" value="1"/>
</dbReference>
<dbReference type="InterPro" id="IPR052514">
    <property type="entry name" value="SAM-dependent_MTase"/>
</dbReference>
<dbReference type="InterPro" id="IPR006342">
    <property type="entry name" value="FkbM_mtfrase"/>
</dbReference>
<dbReference type="SUPFAM" id="SSF53335">
    <property type="entry name" value="S-adenosyl-L-methionine-dependent methyltransferases"/>
    <property type="match status" value="1"/>
</dbReference>
<dbReference type="EMBL" id="MGIP01000002">
    <property type="protein sequence ID" value="OGM92358.1"/>
    <property type="molecule type" value="Genomic_DNA"/>
</dbReference>
<dbReference type="NCBIfam" id="TIGR01444">
    <property type="entry name" value="fkbM_fam"/>
    <property type="match status" value="1"/>
</dbReference>
<name>A0A1F8DWJ6_9BACT</name>
<proteinExistence type="predicted"/>
<dbReference type="InterPro" id="IPR029063">
    <property type="entry name" value="SAM-dependent_MTases_sf"/>
</dbReference>
<protein>
    <recommendedName>
        <fullName evidence="1">Methyltransferase FkbM domain-containing protein</fullName>
    </recommendedName>
</protein>
<feature type="domain" description="Methyltransferase FkbM" evidence="1">
    <location>
        <begin position="83"/>
        <end position="244"/>
    </location>
</feature>
<gene>
    <name evidence="2" type="ORF">A2755_01160</name>
</gene>
<dbReference type="AlphaFoldDB" id="A0A1F8DWJ6"/>
<evidence type="ECO:0000259" key="1">
    <source>
        <dbReference type="Pfam" id="PF05050"/>
    </source>
</evidence>
<dbReference type="PANTHER" id="PTHR34203">
    <property type="entry name" value="METHYLTRANSFERASE, FKBM FAMILY PROTEIN"/>
    <property type="match status" value="1"/>
</dbReference>
<dbReference type="STRING" id="1802555.A2755_01160"/>
<dbReference type="PANTHER" id="PTHR34203:SF15">
    <property type="entry name" value="SLL1173 PROTEIN"/>
    <property type="match status" value="1"/>
</dbReference>
<dbReference type="Pfam" id="PF05050">
    <property type="entry name" value="Methyltransf_21"/>
    <property type="match status" value="1"/>
</dbReference>
<accession>A0A1F8DWJ6</accession>
<dbReference type="Proteomes" id="UP000177029">
    <property type="component" value="Unassembled WGS sequence"/>
</dbReference>
<evidence type="ECO:0000313" key="3">
    <source>
        <dbReference type="Proteomes" id="UP000177029"/>
    </source>
</evidence>
<comment type="caution">
    <text evidence="2">The sequence shown here is derived from an EMBL/GenBank/DDBJ whole genome shotgun (WGS) entry which is preliminary data.</text>
</comment>
<reference evidence="2 3" key="1">
    <citation type="journal article" date="2016" name="Nat. Commun.">
        <title>Thousands of microbial genomes shed light on interconnected biogeochemical processes in an aquifer system.</title>
        <authorList>
            <person name="Anantharaman K."/>
            <person name="Brown C.T."/>
            <person name="Hug L.A."/>
            <person name="Sharon I."/>
            <person name="Castelle C.J."/>
            <person name="Probst A.J."/>
            <person name="Thomas B.C."/>
            <person name="Singh A."/>
            <person name="Wilkins M.J."/>
            <person name="Karaoz U."/>
            <person name="Brodie E.L."/>
            <person name="Williams K.H."/>
            <person name="Hubbard S.S."/>
            <person name="Banfield J.F."/>
        </authorList>
    </citation>
    <scope>NUCLEOTIDE SEQUENCE [LARGE SCALE GENOMIC DNA]</scope>
</reference>
<evidence type="ECO:0000313" key="2">
    <source>
        <dbReference type="EMBL" id="OGM92358.1"/>
    </source>
</evidence>